<keyword evidence="7" id="KW-1015">Disulfide bond</keyword>
<dbReference type="SUPFAM" id="SSF57501">
    <property type="entry name" value="Cystine-knot cytokines"/>
    <property type="match status" value="1"/>
</dbReference>
<evidence type="ECO:0000256" key="6">
    <source>
        <dbReference type="ARBA" id="ARBA00023030"/>
    </source>
</evidence>
<keyword evidence="4" id="KW-0165">Cleavage on pair of basic residues</keyword>
<dbReference type="Gene3D" id="2.10.90.10">
    <property type="entry name" value="Cystine-knot cytokines"/>
    <property type="match status" value="1"/>
</dbReference>
<comment type="subcellular location">
    <subcellularLocation>
        <location evidence="1">Secreted</location>
    </subcellularLocation>
</comment>
<dbReference type="GO" id="GO:0005615">
    <property type="term" value="C:extracellular space"/>
    <property type="evidence" value="ECO:0007669"/>
    <property type="project" value="TreeGrafter"/>
</dbReference>
<dbReference type="InterPro" id="IPR001839">
    <property type="entry name" value="TGF-b_C"/>
</dbReference>
<comment type="caution">
    <text evidence="11">The sequence shown here is derived from an EMBL/GenBank/DDBJ whole genome shotgun (WGS) entry which is preliminary data.</text>
</comment>
<dbReference type="Pfam" id="PF00688">
    <property type="entry name" value="TGFb_propeptide"/>
    <property type="match status" value="1"/>
</dbReference>
<dbReference type="InterPro" id="IPR017948">
    <property type="entry name" value="TGFb_CS"/>
</dbReference>
<dbReference type="InterPro" id="IPR015615">
    <property type="entry name" value="TGF-beta-rel"/>
</dbReference>
<evidence type="ECO:0000256" key="3">
    <source>
        <dbReference type="ARBA" id="ARBA00022525"/>
    </source>
</evidence>
<dbReference type="Proteomes" id="UP001142055">
    <property type="component" value="Chromosome 1"/>
</dbReference>
<dbReference type="Pfam" id="PF00019">
    <property type="entry name" value="TGF_beta"/>
    <property type="match status" value="1"/>
</dbReference>
<dbReference type="InterPro" id="IPR029034">
    <property type="entry name" value="Cystine-knot_cytokine"/>
</dbReference>
<evidence type="ECO:0000256" key="7">
    <source>
        <dbReference type="ARBA" id="ARBA00023157"/>
    </source>
</evidence>
<evidence type="ECO:0000313" key="11">
    <source>
        <dbReference type="EMBL" id="KAJ6225887.1"/>
    </source>
</evidence>
<dbReference type="PANTHER" id="PTHR11848:SF262">
    <property type="entry name" value="LD29161P"/>
    <property type="match status" value="1"/>
</dbReference>
<evidence type="ECO:0000256" key="5">
    <source>
        <dbReference type="ARBA" id="ARBA00022729"/>
    </source>
</evidence>
<gene>
    <name evidence="11" type="ORF">RDWZM_004432</name>
</gene>
<dbReference type="EMBL" id="JAPWDV010000001">
    <property type="protein sequence ID" value="KAJ6225887.1"/>
    <property type="molecule type" value="Genomic_DNA"/>
</dbReference>
<keyword evidence="3" id="KW-0964">Secreted</keyword>
<keyword evidence="6 8" id="KW-0339">Growth factor</keyword>
<dbReference type="SMART" id="SM00204">
    <property type="entry name" value="TGFB"/>
    <property type="match status" value="1"/>
</dbReference>
<keyword evidence="12" id="KW-1185">Reference proteome</keyword>
<dbReference type="Gene3D" id="2.60.120.970">
    <property type="match status" value="1"/>
</dbReference>
<feature type="compositionally biased region" description="Low complexity" evidence="9">
    <location>
        <begin position="15"/>
        <end position="25"/>
    </location>
</feature>
<dbReference type="PANTHER" id="PTHR11848">
    <property type="entry name" value="TGF-BETA FAMILY"/>
    <property type="match status" value="1"/>
</dbReference>
<organism evidence="11 12">
    <name type="scientific">Blomia tropicalis</name>
    <name type="common">Mite</name>
    <dbReference type="NCBI Taxonomy" id="40697"/>
    <lineage>
        <taxon>Eukaryota</taxon>
        <taxon>Metazoa</taxon>
        <taxon>Ecdysozoa</taxon>
        <taxon>Arthropoda</taxon>
        <taxon>Chelicerata</taxon>
        <taxon>Arachnida</taxon>
        <taxon>Acari</taxon>
        <taxon>Acariformes</taxon>
        <taxon>Sarcoptiformes</taxon>
        <taxon>Astigmata</taxon>
        <taxon>Glycyphagoidea</taxon>
        <taxon>Echimyopodidae</taxon>
        <taxon>Blomia</taxon>
    </lineage>
</organism>
<protein>
    <recommendedName>
        <fullName evidence="10">TGF-beta family profile domain-containing protein</fullName>
    </recommendedName>
</protein>
<evidence type="ECO:0000256" key="2">
    <source>
        <dbReference type="ARBA" id="ARBA00006656"/>
    </source>
</evidence>
<dbReference type="PROSITE" id="PS51362">
    <property type="entry name" value="TGF_BETA_2"/>
    <property type="match status" value="1"/>
</dbReference>
<evidence type="ECO:0000313" key="12">
    <source>
        <dbReference type="Proteomes" id="UP001142055"/>
    </source>
</evidence>
<dbReference type="PROSITE" id="PS00250">
    <property type="entry name" value="TGF_BETA_1"/>
    <property type="match status" value="1"/>
</dbReference>
<feature type="compositionally biased region" description="Acidic residues" evidence="9">
    <location>
        <begin position="1"/>
        <end position="11"/>
    </location>
</feature>
<proteinExistence type="inferred from homology"/>
<evidence type="ECO:0000256" key="8">
    <source>
        <dbReference type="RuleBase" id="RU000354"/>
    </source>
</evidence>
<reference evidence="11" key="1">
    <citation type="submission" date="2022-12" db="EMBL/GenBank/DDBJ databases">
        <title>Genome assemblies of Blomia tropicalis.</title>
        <authorList>
            <person name="Cui Y."/>
        </authorList>
    </citation>
    <scope>NUCLEOTIDE SEQUENCE</scope>
    <source>
        <tissue evidence="11">Adult mites</tissue>
    </source>
</reference>
<dbReference type="CDD" id="cd13751">
    <property type="entry name" value="TGF_beta_GDF8_like"/>
    <property type="match status" value="1"/>
</dbReference>
<dbReference type="GO" id="GO:0008083">
    <property type="term" value="F:growth factor activity"/>
    <property type="evidence" value="ECO:0007669"/>
    <property type="project" value="UniProtKB-KW"/>
</dbReference>
<evidence type="ECO:0000256" key="9">
    <source>
        <dbReference type="SAM" id="MobiDB-lite"/>
    </source>
</evidence>
<sequence>MLDGKYEEEEEVNKKQQQQQKSPQQQDDEDVIHRHRRWVTKPITTTNDSNEEDIHLHEDIIDSSSQLYDSLQTTNGSQHFPLQSENIINGTSINQSTIVKNCTRCRPKEEARSLRLESIKYSILNKLGMERPPNISRKSLPNIPPIIRLLKQNPSATQKRFSDDFFGPLNQHDDADSDENDFYVNTEKSIIFAQSPPQDRLVLSKLRAQYFKFPINIINLQINRATLWLYLNGSNINKPETDGHVVLYQIVRGTTSLKIVHKRKVNNSLVRRGGWIKIELKNVVQRWFEAPETNLGLAIHSYDSDGNTLSVIHHEDVLFESPMSPEVRCCRYPLTIDFESFGWEWVIAPKRYEANYCSGECGLLFMNSYPHTHLMQQANMYNPTGPCCSPRKMSPISMLYMDADYNIIYGILPNMVVDKCDCS</sequence>
<keyword evidence="5" id="KW-0732">Signal</keyword>
<evidence type="ECO:0000256" key="1">
    <source>
        <dbReference type="ARBA" id="ARBA00004613"/>
    </source>
</evidence>
<evidence type="ECO:0000259" key="10">
    <source>
        <dbReference type="PROSITE" id="PS51362"/>
    </source>
</evidence>
<comment type="similarity">
    <text evidence="2 8">Belongs to the TGF-beta family.</text>
</comment>
<dbReference type="FunFam" id="2.10.90.10:FF:000006">
    <property type="entry name" value="growth/differentiation factor 8"/>
    <property type="match status" value="1"/>
</dbReference>
<name>A0A9Q0MJY7_BLOTA</name>
<dbReference type="GO" id="GO:0005125">
    <property type="term" value="F:cytokine activity"/>
    <property type="evidence" value="ECO:0007669"/>
    <property type="project" value="TreeGrafter"/>
</dbReference>
<feature type="domain" description="TGF-beta family profile" evidence="10">
    <location>
        <begin position="313"/>
        <end position="423"/>
    </location>
</feature>
<accession>A0A9Q0MJY7</accession>
<dbReference type="OMA" id="RQPESSY"/>
<dbReference type="AlphaFoldDB" id="A0A9Q0MJY7"/>
<feature type="region of interest" description="Disordered" evidence="9">
    <location>
        <begin position="1"/>
        <end position="32"/>
    </location>
</feature>
<dbReference type="InterPro" id="IPR001111">
    <property type="entry name" value="TGF-b_propeptide"/>
</dbReference>
<evidence type="ECO:0000256" key="4">
    <source>
        <dbReference type="ARBA" id="ARBA00022685"/>
    </source>
</evidence>